<dbReference type="PANTHER" id="PTHR34413:SF2">
    <property type="entry name" value="PROPHAGE TAIL FIBER ASSEMBLY PROTEIN HOMOLOG TFAE-RELATED"/>
    <property type="match status" value="1"/>
</dbReference>
<dbReference type="EMBL" id="AAGKHU010000144">
    <property type="protein sequence ID" value="EBP0013707.1"/>
    <property type="molecule type" value="Genomic_DNA"/>
</dbReference>
<accession>A0A5U2F802</accession>
<dbReference type="GO" id="GO:0016887">
    <property type="term" value="F:ATP hydrolysis activity"/>
    <property type="evidence" value="ECO:0007669"/>
    <property type="project" value="InterPro"/>
</dbReference>
<dbReference type="PANTHER" id="PTHR34413">
    <property type="entry name" value="PROPHAGE TAIL FIBER ASSEMBLY PROTEIN HOMOLOG TFAE-RELATED-RELATED"/>
    <property type="match status" value="1"/>
</dbReference>
<comment type="caution">
    <text evidence="4">The sequence shown here is derived from an EMBL/GenBank/DDBJ whole genome shotgun (WGS) entry which is preliminary data.</text>
</comment>
<dbReference type="InterPro" id="IPR027417">
    <property type="entry name" value="P-loop_NTPase"/>
</dbReference>
<dbReference type="GO" id="GO:0005524">
    <property type="term" value="F:ATP binding"/>
    <property type="evidence" value="ECO:0007669"/>
    <property type="project" value="InterPro"/>
</dbReference>
<dbReference type="GO" id="GO:0004519">
    <property type="term" value="F:endonuclease activity"/>
    <property type="evidence" value="ECO:0007669"/>
    <property type="project" value="InterPro"/>
</dbReference>
<proteinExistence type="inferred from homology"/>
<organism evidence="4">
    <name type="scientific">Salmonella enterica</name>
    <name type="common">Salmonella choleraesuis</name>
    <dbReference type="NCBI Taxonomy" id="28901"/>
    <lineage>
        <taxon>Bacteria</taxon>
        <taxon>Pseudomonadati</taxon>
        <taxon>Pseudomonadota</taxon>
        <taxon>Gammaproteobacteria</taxon>
        <taxon>Enterobacterales</taxon>
        <taxon>Enterobacteriaceae</taxon>
        <taxon>Salmonella</taxon>
    </lineage>
</organism>
<evidence type="ECO:0000259" key="3">
    <source>
        <dbReference type="Pfam" id="PF20454"/>
    </source>
</evidence>
<feature type="compositionally biased region" description="Low complexity" evidence="1">
    <location>
        <begin position="615"/>
        <end position="624"/>
    </location>
</feature>
<evidence type="ECO:0000256" key="1">
    <source>
        <dbReference type="SAM" id="MobiDB-lite"/>
    </source>
</evidence>
<feature type="domain" description="Phage terminase large subunit GpA ATPase" evidence="2">
    <location>
        <begin position="37"/>
        <end position="291"/>
    </location>
</feature>
<dbReference type="AlphaFoldDB" id="A0A5U2F802"/>
<dbReference type="InterPro" id="IPR008866">
    <property type="entry name" value="Phage_lambda_GpA-like"/>
</dbReference>
<dbReference type="InterPro" id="IPR046453">
    <property type="entry name" value="GpA_ATPase"/>
</dbReference>
<dbReference type="Pfam" id="PF20454">
    <property type="entry name" value="GpA_nuclease"/>
    <property type="match status" value="1"/>
</dbReference>
<reference evidence="4" key="1">
    <citation type="submission" date="2018-07" db="EMBL/GenBank/DDBJ databases">
        <authorList>
            <consortium name="GenomeTrakr network: Whole genome sequencing for foodborne pathogen traceback"/>
        </authorList>
    </citation>
    <scope>NUCLEOTIDE SEQUENCE</scope>
    <source>
        <strain evidence="4">CFSAN018538</strain>
    </source>
</reference>
<feature type="domain" description="Terminase large subunit GpA endonuclease" evidence="3">
    <location>
        <begin position="301"/>
        <end position="584"/>
    </location>
</feature>
<dbReference type="InterPro" id="IPR046454">
    <property type="entry name" value="GpA_endonuclease"/>
</dbReference>
<dbReference type="Gene3D" id="3.40.50.300">
    <property type="entry name" value="P-loop containing nucleotide triphosphate hydrolases"/>
    <property type="match status" value="1"/>
</dbReference>
<protein>
    <submittedName>
        <fullName evidence="4">Phage terminase large subunit family protein</fullName>
    </submittedName>
</protein>
<evidence type="ECO:0000313" key="4">
    <source>
        <dbReference type="EMBL" id="EBP0013707.1"/>
    </source>
</evidence>
<dbReference type="HAMAP" id="MF_04144">
    <property type="entry name" value="TERL_LAMBDA"/>
    <property type="match status" value="1"/>
</dbReference>
<feature type="region of interest" description="Disordered" evidence="1">
    <location>
        <begin position="599"/>
        <end position="624"/>
    </location>
</feature>
<dbReference type="InterPro" id="IPR051220">
    <property type="entry name" value="TFA_Chaperone"/>
</dbReference>
<gene>
    <name evidence="4" type="ORF">HX37_23715</name>
</gene>
<evidence type="ECO:0000259" key="2">
    <source>
        <dbReference type="Pfam" id="PF05876"/>
    </source>
</evidence>
<sequence>MGETVWSTAFFRALRPKSRLTVSEWADKYRHVAPGTSPEPGPWRTSRVPYLREPMDVIGDADTETVVMQCSSQIGKSEMQLNVMGYFTDQEPSPQLMIYPTVEAAEAFSKERIDPTFKYSPGLKNKLREGKEGRGAAKKSSTTIRMKHYAGGYVALVGANSPAGLASRPIRILLADEIDRYGVTQEGDPLKLGIQRTTNFHNRKKVFVSTPVLEKTSNIHKWFKLSDQRYYHVPCPCCGAMQVLKWSQVKWDKNDMGEALPETARYECRECGDIIRGPGKPDVDWLAKGVWIPEHPEIKGIAGFHISSLYSPWVALSELVAEFAEATKNRDKNGLMEFINLKLGEPWKEDAKEEIDHEYLLQRRVRYEDFLPDGVLLLTAGVDVQDSYLAAEVVGWGKGKESWGIEYKIFMGDPAQSAVWQQLDEFLLRSWQFRDGQRLSIAAACVDSGGHFTTETYRFTKPRESRRIYSIKGRGGVGLPFIGKPNNNNRIGAMLFSLGVDDGKGTIIARIKLHDPGPGYMHFPVDSERGYDTEYFKGLLSEKKVFEYKNGQTKEKWEKIYNRNEPLDCRNYASAAMEILNPNFDWLAGQEQRGNVYVQQQQQSTQRKRRRVRSRGVTAQGIYQ</sequence>
<dbReference type="Pfam" id="PF05876">
    <property type="entry name" value="GpA_ATPase"/>
    <property type="match status" value="1"/>
</dbReference>
<name>A0A5U2F802_SALER</name>